<accession>A0A090RUV9</accession>
<evidence type="ECO:0000259" key="1">
    <source>
        <dbReference type="PROSITE" id="PS51379"/>
    </source>
</evidence>
<dbReference type="Pfam" id="PF00037">
    <property type="entry name" value="Fer4"/>
    <property type="match status" value="1"/>
</dbReference>
<evidence type="ECO:0000313" key="2">
    <source>
        <dbReference type="EMBL" id="GAL19240.1"/>
    </source>
</evidence>
<sequence>MCAHSSRGVKGCERCVDACPAGALSSKAMTKSDTKSR</sequence>
<dbReference type="SUPFAM" id="SSF54862">
    <property type="entry name" value="4Fe-4S ferredoxins"/>
    <property type="match status" value="1"/>
</dbReference>
<dbReference type="EMBL" id="BBMR01000003">
    <property type="protein sequence ID" value="GAL19240.1"/>
    <property type="molecule type" value="Genomic_DNA"/>
</dbReference>
<organism evidence="2 3">
    <name type="scientific">Vibrio maritimus</name>
    <dbReference type="NCBI Taxonomy" id="990268"/>
    <lineage>
        <taxon>Bacteria</taxon>
        <taxon>Pseudomonadati</taxon>
        <taxon>Pseudomonadota</taxon>
        <taxon>Gammaproteobacteria</taxon>
        <taxon>Vibrionales</taxon>
        <taxon>Vibrionaceae</taxon>
        <taxon>Vibrio</taxon>
    </lineage>
</organism>
<feature type="domain" description="4Fe-4S ferredoxin-type" evidence="1">
    <location>
        <begin position="1"/>
        <end position="29"/>
    </location>
</feature>
<gene>
    <name evidence="2" type="ORF">JCM19235_2663</name>
</gene>
<name>A0A090RUV9_9VIBR</name>
<protein>
    <submittedName>
        <fullName evidence="2">Iron-sulfur cluster-binding protein</fullName>
    </submittedName>
</protein>
<dbReference type="STRING" id="990268.JCM19235_2663"/>
<keyword evidence="3" id="KW-1185">Reference proteome</keyword>
<proteinExistence type="predicted"/>
<reference evidence="2 3" key="1">
    <citation type="submission" date="2014-09" db="EMBL/GenBank/DDBJ databases">
        <title>Vibrio maritimus JCM 19235. (C45) whole genome shotgun sequence.</title>
        <authorList>
            <person name="Sawabe T."/>
            <person name="Meirelles P."/>
            <person name="Nakanishi M."/>
            <person name="Sayaka M."/>
            <person name="Hattori M."/>
            <person name="Ohkuma M."/>
        </authorList>
    </citation>
    <scope>NUCLEOTIDE SEQUENCE [LARGE SCALE GENOMIC DNA]</scope>
    <source>
        <strain evidence="3">JCM19235</strain>
    </source>
</reference>
<comment type="caution">
    <text evidence="2">The sequence shown here is derived from an EMBL/GenBank/DDBJ whole genome shotgun (WGS) entry which is preliminary data.</text>
</comment>
<dbReference type="Proteomes" id="UP000029228">
    <property type="component" value="Unassembled WGS sequence"/>
</dbReference>
<dbReference type="AlphaFoldDB" id="A0A090RUV9"/>
<dbReference type="PROSITE" id="PS51379">
    <property type="entry name" value="4FE4S_FER_2"/>
    <property type="match status" value="1"/>
</dbReference>
<evidence type="ECO:0000313" key="3">
    <source>
        <dbReference type="Proteomes" id="UP000029228"/>
    </source>
</evidence>
<dbReference type="InterPro" id="IPR017896">
    <property type="entry name" value="4Fe4S_Fe-S-bd"/>
</dbReference>